<gene>
    <name evidence="13" type="ORF">B9G98_03295</name>
</gene>
<comment type="caution">
    <text evidence="13">The sequence shown here is derived from an EMBL/GenBank/DDBJ whole genome shotgun (WGS) entry which is preliminary data.</text>
</comment>
<evidence type="ECO:0000256" key="11">
    <source>
        <dbReference type="SAM" id="SignalP"/>
    </source>
</evidence>
<evidence type="ECO:0000256" key="9">
    <source>
        <dbReference type="RuleBase" id="RU000489"/>
    </source>
</evidence>
<evidence type="ECO:0000256" key="5">
    <source>
        <dbReference type="ARBA" id="ARBA00023024"/>
    </source>
</evidence>
<dbReference type="STRING" id="45607.A0A2T0FL18"/>
<dbReference type="GO" id="GO:0008843">
    <property type="term" value="F:endochitinase activity"/>
    <property type="evidence" value="ECO:0007669"/>
    <property type="project" value="UniProtKB-EC"/>
</dbReference>
<sequence length="611" mass="62950">MIAFTFCLSYLIMTVHAAELALYWGQASAGSQKSLADYCSSTPGDIYIVSFLSAFSGSGTPTLNVASACTDTFSGSSLLHCPQIGQDIKTCQSQGKKVLLSLGGASGAYGFSSDADGEAFAQTLWDTFGGGSTAERPFDDAVVDGFDFDIENNNQVGYVALANKLRQLFSSAPSKQFYISAAPQCPYPDASVGDLLSQAQVDYAFIQFYNNYCSTTGSQFNWDTWQNFATNTSPNKSIKLFLGLPGSSTAAGSGYATPDQVKQTLSQISGSTNYGGISVWDASQADSNIINGKSFATLLGEMLNGGGDTSPAPSAAVSSTPAGEASSAAAAAQSSGGAGTTLQVTVQGDAVVNADTTVVPPAASSGPTTTVQYTVTVMATQNNVQTRVTSVANAVATNAAATAANAANYQYTPGQVKGSWSNTTAANSNNNVDAAVGAVTTPKWSNDTQYTTVFRSHVVTMTVTVSVNPSATGLNGELKAAANLDKQNQNGATVTTTPAGNSATAGDGPTTYITTTVDNTITVTLPPSSTAVSQQIVQTVSPTDGGSPRLITSYRVFVTTILPTAIPTSSAAATPAVSAAQNGTEPVKREVYNKYDFHHRHHARSPIGIVV</sequence>
<evidence type="ECO:0000259" key="12">
    <source>
        <dbReference type="PROSITE" id="PS51910"/>
    </source>
</evidence>
<name>A0A2T0FL18_9ASCO</name>
<dbReference type="EC" id="3.2.1.14" evidence="2"/>
<keyword evidence="8" id="KW-0624">Polysaccharide degradation</keyword>
<evidence type="ECO:0000256" key="7">
    <source>
        <dbReference type="ARBA" id="ARBA00023295"/>
    </source>
</evidence>
<evidence type="ECO:0000313" key="14">
    <source>
        <dbReference type="Proteomes" id="UP000238350"/>
    </source>
</evidence>
<dbReference type="GO" id="GO:0006032">
    <property type="term" value="P:chitin catabolic process"/>
    <property type="evidence" value="ECO:0007669"/>
    <property type="project" value="UniProtKB-KW"/>
</dbReference>
<dbReference type="InterPro" id="IPR045321">
    <property type="entry name" value="Cts1-like"/>
</dbReference>
<evidence type="ECO:0000256" key="2">
    <source>
        <dbReference type="ARBA" id="ARBA00012729"/>
    </source>
</evidence>
<keyword evidence="14" id="KW-1185">Reference proteome</keyword>
<reference evidence="13 14" key="1">
    <citation type="submission" date="2017-04" db="EMBL/GenBank/DDBJ databases">
        <title>Genome sequencing of [Candida] sorbophila.</title>
        <authorList>
            <person name="Ahn J.O."/>
        </authorList>
    </citation>
    <scope>NUCLEOTIDE SEQUENCE [LARGE SCALE GENOMIC DNA]</scope>
    <source>
        <strain evidence="13 14">DS02</strain>
    </source>
</reference>
<dbReference type="RefSeq" id="XP_024665620.1">
    <property type="nucleotide sequence ID" value="XM_024809852.1"/>
</dbReference>
<evidence type="ECO:0000256" key="4">
    <source>
        <dbReference type="ARBA" id="ARBA00022801"/>
    </source>
</evidence>
<dbReference type="AlphaFoldDB" id="A0A2T0FL18"/>
<evidence type="ECO:0000256" key="6">
    <source>
        <dbReference type="ARBA" id="ARBA00023277"/>
    </source>
</evidence>
<dbReference type="GeneID" id="36517043"/>
<dbReference type="OrthoDB" id="6020543at2759"/>
<accession>A0A2T0FL18</accession>
<dbReference type="PANTHER" id="PTHR45708:SF49">
    <property type="entry name" value="ENDOCHITINASE"/>
    <property type="match status" value="1"/>
</dbReference>
<keyword evidence="6" id="KW-0119">Carbohydrate metabolism</keyword>
<evidence type="ECO:0000313" key="13">
    <source>
        <dbReference type="EMBL" id="PRT55675.1"/>
    </source>
</evidence>
<dbReference type="PROSITE" id="PS01095">
    <property type="entry name" value="GH18_1"/>
    <property type="match status" value="1"/>
</dbReference>
<keyword evidence="5" id="KW-0146">Chitin degradation</keyword>
<dbReference type="Pfam" id="PF00704">
    <property type="entry name" value="Glyco_hydro_18"/>
    <property type="match status" value="1"/>
</dbReference>
<keyword evidence="4 9" id="KW-0378">Hydrolase</keyword>
<dbReference type="PANTHER" id="PTHR45708">
    <property type="entry name" value="ENDOCHITINASE"/>
    <property type="match status" value="1"/>
</dbReference>
<dbReference type="InterPro" id="IPR050542">
    <property type="entry name" value="Glycosyl_Hydrlase18_Chitinase"/>
</dbReference>
<feature type="signal peptide" evidence="11">
    <location>
        <begin position="1"/>
        <end position="17"/>
    </location>
</feature>
<keyword evidence="7 9" id="KW-0326">Glycosidase</keyword>
<proteinExistence type="predicted"/>
<feature type="domain" description="GH18" evidence="12">
    <location>
        <begin position="18"/>
        <end position="309"/>
    </location>
</feature>
<evidence type="ECO:0000256" key="8">
    <source>
        <dbReference type="ARBA" id="ARBA00023326"/>
    </source>
</evidence>
<evidence type="ECO:0000256" key="1">
    <source>
        <dbReference type="ARBA" id="ARBA00000822"/>
    </source>
</evidence>
<dbReference type="InterPro" id="IPR017853">
    <property type="entry name" value="GH"/>
</dbReference>
<feature type="chain" id="PRO_5015429829" description="chitinase" evidence="11">
    <location>
        <begin position="18"/>
        <end position="611"/>
    </location>
</feature>
<dbReference type="InterPro" id="IPR001579">
    <property type="entry name" value="Glyco_hydro_18_chit_AS"/>
</dbReference>
<keyword evidence="11" id="KW-0732">Signal</keyword>
<feature type="compositionally biased region" description="Polar residues" evidence="10">
    <location>
        <begin position="489"/>
        <end position="504"/>
    </location>
</feature>
<comment type="catalytic activity">
    <reaction evidence="1">
        <text>Random endo-hydrolysis of N-acetyl-beta-D-glucosaminide (1-&gt;4)-beta-linkages in chitin and chitodextrins.</text>
        <dbReference type="EC" id="3.2.1.14"/>
    </reaction>
</comment>
<evidence type="ECO:0000256" key="3">
    <source>
        <dbReference type="ARBA" id="ARBA00022669"/>
    </source>
</evidence>
<protein>
    <recommendedName>
        <fullName evidence="2">chitinase</fullName>
        <ecNumber evidence="2">3.2.1.14</ecNumber>
    </recommendedName>
</protein>
<keyword evidence="3" id="KW-0147">Chitin-binding</keyword>
<dbReference type="InterPro" id="IPR001223">
    <property type="entry name" value="Glyco_hydro18_cat"/>
</dbReference>
<dbReference type="GO" id="GO:0008061">
    <property type="term" value="F:chitin binding"/>
    <property type="evidence" value="ECO:0007669"/>
    <property type="project" value="UniProtKB-KW"/>
</dbReference>
<dbReference type="CDD" id="cd02877">
    <property type="entry name" value="GH18_hevamine_XipI_class_III"/>
    <property type="match status" value="1"/>
</dbReference>
<dbReference type="GO" id="GO:0000272">
    <property type="term" value="P:polysaccharide catabolic process"/>
    <property type="evidence" value="ECO:0007669"/>
    <property type="project" value="UniProtKB-KW"/>
</dbReference>
<organism evidence="13 14">
    <name type="scientific">Wickerhamiella sorbophila</name>
    <dbReference type="NCBI Taxonomy" id="45607"/>
    <lineage>
        <taxon>Eukaryota</taxon>
        <taxon>Fungi</taxon>
        <taxon>Dikarya</taxon>
        <taxon>Ascomycota</taxon>
        <taxon>Saccharomycotina</taxon>
        <taxon>Dipodascomycetes</taxon>
        <taxon>Dipodascales</taxon>
        <taxon>Trichomonascaceae</taxon>
        <taxon>Wickerhamiella</taxon>
    </lineage>
</organism>
<feature type="region of interest" description="Disordered" evidence="10">
    <location>
        <begin position="489"/>
        <end position="508"/>
    </location>
</feature>
<evidence type="ECO:0000256" key="10">
    <source>
        <dbReference type="SAM" id="MobiDB-lite"/>
    </source>
</evidence>
<dbReference type="Proteomes" id="UP000238350">
    <property type="component" value="Unassembled WGS sequence"/>
</dbReference>
<dbReference type="PROSITE" id="PS51910">
    <property type="entry name" value="GH18_2"/>
    <property type="match status" value="1"/>
</dbReference>
<dbReference type="EMBL" id="NDIQ01000022">
    <property type="protein sequence ID" value="PRT55675.1"/>
    <property type="molecule type" value="Genomic_DNA"/>
</dbReference>
<dbReference type="SUPFAM" id="SSF51445">
    <property type="entry name" value="(Trans)glycosidases"/>
    <property type="match status" value="1"/>
</dbReference>
<dbReference type="Gene3D" id="3.20.20.80">
    <property type="entry name" value="Glycosidases"/>
    <property type="match status" value="1"/>
</dbReference>
<dbReference type="GO" id="GO:0005576">
    <property type="term" value="C:extracellular region"/>
    <property type="evidence" value="ECO:0007669"/>
    <property type="project" value="TreeGrafter"/>
</dbReference>